<proteinExistence type="predicted"/>
<keyword evidence="4" id="KW-1185">Reference proteome</keyword>
<dbReference type="RefSeq" id="WP_406790417.1">
    <property type="nucleotide sequence ID" value="NZ_JBJHZX010000002.1"/>
</dbReference>
<feature type="transmembrane region" description="Helical" evidence="2">
    <location>
        <begin position="12"/>
        <end position="32"/>
    </location>
</feature>
<keyword evidence="2" id="KW-0812">Transmembrane</keyword>
<evidence type="ECO:0000256" key="1">
    <source>
        <dbReference type="SAM" id="MobiDB-lite"/>
    </source>
</evidence>
<feature type="compositionally biased region" description="Low complexity" evidence="1">
    <location>
        <begin position="216"/>
        <end position="228"/>
    </location>
</feature>
<comment type="caution">
    <text evidence="3">The sequence shown here is derived from an EMBL/GenBank/DDBJ whole genome shotgun (WGS) entry which is preliminary data.</text>
</comment>
<evidence type="ECO:0000313" key="3">
    <source>
        <dbReference type="EMBL" id="MFL0194295.1"/>
    </source>
</evidence>
<keyword evidence="2" id="KW-0472">Membrane</keyword>
<keyword evidence="2" id="KW-1133">Transmembrane helix</keyword>
<gene>
    <name evidence="3" type="ORF">ACJDU8_01700</name>
</gene>
<accession>A0ABW8SHG0</accession>
<evidence type="ECO:0000256" key="2">
    <source>
        <dbReference type="SAM" id="Phobius"/>
    </source>
</evidence>
<organism evidence="3 4">
    <name type="scientific">Candidatus Clostridium eludens</name>
    <dbReference type="NCBI Taxonomy" id="3381663"/>
    <lineage>
        <taxon>Bacteria</taxon>
        <taxon>Bacillati</taxon>
        <taxon>Bacillota</taxon>
        <taxon>Clostridia</taxon>
        <taxon>Eubacteriales</taxon>
        <taxon>Clostridiaceae</taxon>
        <taxon>Clostridium</taxon>
    </lineage>
</organism>
<sequence>MKKLIKSKRNVILLIIILLALIAGIFVNRIFWNSSYTSPEYKFSVQLFDKIMKAQSEGSTAELTKDEVNQIVALYFKEYRKGDVTVKSVEAELEDDSIRFYAPVSYKGINLFLWSQGGISLENSKIKYTPDYFKAGKVTLPKSYILKKLSQKLKNGAAVEGGSIVVNIKELPIGITAVSVKNGKLLVTLEKRKFNIEDMLKGKLSSIKNFIGNSSSIKESNSSTKINNGSNVSKANENGTEKANNGISTANSVSGEKQQVLSKVISGLNAASASVSTGAQKAVILQMISVVSNMSDPSYNPYSEESSVKAAYKQLSQTEKAGLKAAVFSNVDTSQVSVLANMIGN</sequence>
<protein>
    <submittedName>
        <fullName evidence="3">DUF2140 domain-containing protein</fullName>
    </submittedName>
</protein>
<reference evidence="3 4" key="1">
    <citation type="submission" date="2024-11" db="EMBL/GenBank/DDBJ databases">
        <authorList>
            <person name="Heng Y.C."/>
            <person name="Lim A.C.H."/>
            <person name="Lee J.K.Y."/>
            <person name="Kittelmann S."/>
        </authorList>
    </citation>
    <scope>NUCLEOTIDE SEQUENCE [LARGE SCALE GENOMIC DNA]</scope>
    <source>
        <strain evidence="3 4">WILCCON 0269</strain>
    </source>
</reference>
<dbReference type="EMBL" id="JBJHZX010000002">
    <property type="protein sequence ID" value="MFL0194295.1"/>
    <property type="molecule type" value="Genomic_DNA"/>
</dbReference>
<name>A0ABW8SHG0_9CLOT</name>
<feature type="region of interest" description="Disordered" evidence="1">
    <location>
        <begin position="216"/>
        <end position="250"/>
    </location>
</feature>
<feature type="compositionally biased region" description="Polar residues" evidence="1">
    <location>
        <begin position="229"/>
        <end position="250"/>
    </location>
</feature>
<dbReference type="Proteomes" id="UP001623660">
    <property type="component" value="Unassembled WGS sequence"/>
</dbReference>
<evidence type="ECO:0000313" key="4">
    <source>
        <dbReference type="Proteomes" id="UP001623660"/>
    </source>
</evidence>